<feature type="domain" description="RNase H type-2" evidence="17">
    <location>
        <begin position="20"/>
        <end position="208"/>
    </location>
</feature>
<dbReference type="HAMAP" id="MF_00052_B">
    <property type="entry name" value="RNase_HII_B"/>
    <property type="match status" value="1"/>
</dbReference>
<proteinExistence type="inferred from homology"/>
<dbReference type="Gene3D" id="3.30.420.10">
    <property type="entry name" value="Ribonuclease H-like superfamily/Ribonuclease H"/>
    <property type="match status" value="1"/>
</dbReference>
<dbReference type="InterPro" id="IPR024567">
    <property type="entry name" value="RNase_HII/HIII_dom"/>
</dbReference>
<keyword evidence="11 14" id="KW-0255">Endonuclease</keyword>
<organism evidence="18">
    <name type="scientific">Eiseniibacteriota bacterium</name>
    <dbReference type="NCBI Taxonomy" id="2212470"/>
    <lineage>
        <taxon>Bacteria</taxon>
        <taxon>Candidatus Eiseniibacteriota</taxon>
    </lineage>
</organism>
<evidence type="ECO:0000256" key="11">
    <source>
        <dbReference type="ARBA" id="ARBA00022759"/>
    </source>
</evidence>
<reference evidence="18" key="1">
    <citation type="journal article" date="2020" name="mSystems">
        <title>Genome- and Community-Level Interaction Insights into Carbon Utilization and Element Cycling Functions of Hydrothermarchaeota in Hydrothermal Sediment.</title>
        <authorList>
            <person name="Zhou Z."/>
            <person name="Liu Y."/>
            <person name="Xu W."/>
            <person name="Pan J."/>
            <person name="Luo Z.H."/>
            <person name="Li M."/>
        </authorList>
    </citation>
    <scope>NUCLEOTIDE SEQUENCE [LARGE SCALE GENOMIC DNA]</scope>
    <source>
        <strain evidence="18">SpSt-381</strain>
    </source>
</reference>
<dbReference type="PANTHER" id="PTHR10954">
    <property type="entry name" value="RIBONUCLEASE H2 SUBUNIT A"/>
    <property type="match status" value="1"/>
</dbReference>
<keyword evidence="13 14" id="KW-0464">Manganese</keyword>
<comment type="function">
    <text evidence="3 14 16">Endonuclease that specifically degrades the RNA of RNA-DNA hybrids.</text>
</comment>
<dbReference type="EMBL" id="DSQF01000022">
    <property type="protein sequence ID" value="HGZ43910.1"/>
    <property type="molecule type" value="Genomic_DNA"/>
</dbReference>
<dbReference type="GO" id="GO:0004523">
    <property type="term" value="F:RNA-DNA hybrid ribonuclease activity"/>
    <property type="evidence" value="ECO:0007669"/>
    <property type="project" value="UniProtKB-UniRule"/>
</dbReference>
<dbReference type="GO" id="GO:0030145">
    <property type="term" value="F:manganese ion binding"/>
    <property type="evidence" value="ECO:0007669"/>
    <property type="project" value="UniProtKB-UniRule"/>
</dbReference>
<dbReference type="CDD" id="cd07182">
    <property type="entry name" value="RNase_HII_bacteria_HII_like"/>
    <property type="match status" value="1"/>
</dbReference>
<feature type="binding site" evidence="14 15">
    <location>
        <position position="27"/>
    </location>
    <ligand>
        <name>a divalent metal cation</name>
        <dbReference type="ChEBI" id="CHEBI:60240"/>
    </ligand>
</feature>
<comment type="catalytic activity">
    <reaction evidence="1 14 15 16">
        <text>Endonucleolytic cleavage to 5'-phosphomonoester.</text>
        <dbReference type="EC" id="3.1.26.4"/>
    </reaction>
</comment>
<keyword evidence="8 14" id="KW-0963">Cytoplasm</keyword>
<comment type="subcellular location">
    <subcellularLocation>
        <location evidence="4 14">Cytoplasm</location>
    </subcellularLocation>
</comment>
<dbReference type="AlphaFoldDB" id="A0A832MKK3"/>
<evidence type="ECO:0000256" key="7">
    <source>
        <dbReference type="ARBA" id="ARBA00019179"/>
    </source>
</evidence>
<feature type="binding site" evidence="14 15">
    <location>
        <position position="26"/>
    </location>
    <ligand>
        <name>a divalent metal cation</name>
        <dbReference type="ChEBI" id="CHEBI:60240"/>
    </ligand>
</feature>
<dbReference type="GO" id="GO:0005737">
    <property type="term" value="C:cytoplasm"/>
    <property type="evidence" value="ECO:0007669"/>
    <property type="project" value="UniProtKB-SubCell"/>
</dbReference>
<protein>
    <recommendedName>
        <fullName evidence="7 14">Ribonuclease HII</fullName>
        <shortName evidence="14">RNase HII</shortName>
        <ecNumber evidence="6 14">3.1.26.4</ecNumber>
    </recommendedName>
</protein>
<keyword evidence="9 14" id="KW-0540">Nuclease</keyword>
<evidence type="ECO:0000256" key="1">
    <source>
        <dbReference type="ARBA" id="ARBA00000077"/>
    </source>
</evidence>
<sequence length="208" mass="22374">MTPEPWRRLARQEARLAGDATVAGVDEAGRGPLAGPVVAAAVVLERGGTWAGLDDSKKLAPERREQLYARVLAEARAFAWAVVGPRAIDRMNIRRASLEAMRRAVARLAVAPALVLVDGDAEIPGLAVPQCPLVSGDARVLSIAAASVVAKVVRDRIMDRLDRVWPQYGFARHKGYGTAEHLAALEVHGPCALHRYSFAPVAEIRLPL</sequence>
<evidence type="ECO:0000313" key="18">
    <source>
        <dbReference type="EMBL" id="HGZ43910.1"/>
    </source>
</evidence>
<comment type="cofactor">
    <cofactor evidence="2">
        <name>Mg(2+)</name>
        <dbReference type="ChEBI" id="CHEBI:18420"/>
    </cofactor>
</comment>
<evidence type="ECO:0000256" key="16">
    <source>
        <dbReference type="RuleBase" id="RU003515"/>
    </source>
</evidence>
<gene>
    <name evidence="14" type="primary">rnhB</name>
    <name evidence="18" type="ORF">ENR23_10915</name>
</gene>
<keyword evidence="12 14" id="KW-0378">Hydrolase</keyword>
<dbReference type="GO" id="GO:0032299">
    <property type="term" value="C:ribonuclease H2 complex"/>
    <property type="evidence" value="ECO:0007669"/>
    <property type="project" value="TreeGrafter"/>
</dbReference>
<dbReference type="PROSITE" id="PS51975">
    <property type="entry name" value="RNASE_H_2"/>
    <property type="match status" value="1"/>
</dbReference>
<evidence type="ECO:0000259" key="17">
    <source>
        <dbReference type="PROSITE" id="PS51975"/>
    </source>
</evidence>
<evidence type="ECO:0000256" key="13">
    <source>
        <dbReference type="ARBA" id="ARBA00023211"/>
    </source>
</evidence>
<dbReference type="SUPFAM" id="SSF53098">
    <property type="entry name" value="Ribonuclease H-like"/>
    <property type="match status" value="1"/>
</dbReference>
<dbReference type="GO" id="GO:0006298">
    <property type="term" value="P:mismatch repair"/>
    <property type="evidence" value="ECO:0007669"/>
    <property type="project" value="TreeGrafter"/>
</dbReference>
<dbReference type="NCBIfam" id="NF000594">
    <property type="entry name" value="PRK00015.1-1"/>
    <property type="match status" value="1"/>
</dbReference>
<comment type="similarity">
    <text evidence="5 14 16">Belongs to the RNase HII family.</text>
</comment>
<evidence type="ECO:0000256" key="4">
    <source>
        <dbReference type="ARBA" id="ARBA00004496"/>
    </source>
</evidence>
<dbReference type="InterPro" id="IPR022898">
    <property type="entry name" value="RNase_HII"/>
</dbReference>
<dbReference type="InterPro" id="IPR012337">
    <property type="entry name" value="RNaseH-like_sf"/>
</dbReference>
<evidence type="ECO:0000256" key="9">
    <source>
        <dbReference type="ARBA" id="ARBA00022722"/>
    </source>
</evidence>
<dbReference type="GO" id="GO:0003723">
    <property type="term" value="F:RNA binding"/>
    <property type="evidence" value="ECO:0007669"/>
    <property type="project" value="UniProtKB-UniRule"/>
</dbReference>
<name>A0A832MKK3_UNCEI</name>
<comment type="caution">
    <text evidence="18">The sequence shown here is derived from an EMBL/GenBank/DDBJ whole genome shotgun (WGS) entry which is preliminary data.</text>
</comment>
<dbReference type="PANTHER" id="PTHR10954:SF18">
    <property type="entry name" value="RIBONUCLEASE HII"/>
    <property type="match status" value="1"/>
</dbReference>
<dbReference type="NCBIfam" id="NF000595">
    <property type="entry name" value="PRK00015.1-3"/>
    <property type="match status" value="1"/>
</dbReference>
<evidence type="ECO:0000256" key="15">
    <source>
        <dbReference type="PROSITE-ProRule" id="PRU01319"/>
    </source>
</evidence>
<dbReference type="EC" id="3.1.26.4" evidence="6 14"/>
<dbReference type="InterPro" id="IPR036397">
    <property type="entry name" value="RNaseH_sf"/>
</dbReference>
<accession>A0A832MKK3</accession>
<comment type="cofactor">
    <cofactor evidence="14 15">
        <name>Mn(2+)</name>
        <dbReference type="ChEBI" id="CHEBI:29035"/>
    </cofactor>
    <cofactor evidence="14 15">
        <name>Mg(2+)</name>
        <dbReference type="ChEBI" id="CHEBI:18420"/>
    </cofactor>
    <text evidence="14 15">Manganese or magnesium. Binds 1 divalent metal ion per monomer in the absence of substrate. May bind a second metal ion after substrate binding.</text>
</comment>
<dbReference type="GO" id="GO:0043137">
    <property type="term" value="P:DNA replication, removal of RNA primer"/>
    <property type="evidence" value="ECO:0007669"/>
    <property type="project" value="TreeGrafter"/>
</dbReference>
<evidence type="ECO:0000256" key="6">
    <source>
        <dbReference type="ARBA" id="ARBA00012180"/>
    </source>
</evidence>
<evidence type="ECO:0000256" key="3">
    <source>
        <dbReference type="ARBA" id="ARBA00004065"/>
    </source>
</evidence>
<evidence type="ECO:0000256" key="5">
    <source>
        <dbReference type="ARBA" id="ARBA00007383"/>
    </source>
</evidence>
<feature type="binding site" evidence="14 15">
    <location>
        <position position="118"/>
    </location>
    <ligand>
        <name>a divalent metal cation</name>
        <dbReference type="ChEBI" id="CHEBI:60240"/>
    </ligand>
</feature>
<dbReference type="Pfam" id="PF01351">
    <property type="entry name" value="RNase_HII"/>
    <property type="match status" value="1"/>
</dbReference>
<evidence type="ECO:0000256" key="12">
    <source>
        <dbReference type="ARBA" id="ARBA00022801"/>
    </source>
</evidence>
<evidence type="ECO:0000256" key="2">
    <source>
        <dbReference type="ARBA" id="ARBA00001946"/>
    </source>
</evidence>
<dbReference type="InterPro" id="IPR001352">
    <property type="entry name" value="RNase_HII/HIII"/>
</dbReference>
<evidence type="ECO:0000256" key="10">
    <source>
        <dbReference type="ARBA" id="ARBA00022723"/>
    </source>
</evidence>
<evidence type="ECO:0000256" key="14">
    <source>
        <dbReference type="HAMAP-Rule" id="MF_00052"/>
    </source>
</evidence>
<evidence type="ECO:0000256" key="8">
    <source>
        <dbReference type="ARBA" id="ARBA00022490"/>
    </source>
</evidence>
<keyword evidence="10 14" id="KW-0479">Metal-binding</keyword>